<comment type="subunit">
    <text evidence="16">Component of the ribosome quality control complex (RQC).</text>
</comment>
<evidence type="ECO:0000256" key="13">
    <source>
        <dbReference type="ARBA" id="ARBA00022833"/>
    </source>
</evidence>
<dbReference type="InterPro" id="IPR016024">
    <property type="entry name" value="ARM-type_fold"/>
</dbReference>
<dbReference type="Proteomes" id="UP001566132">
    <property type="component" value="Unassembled WGS sequence"/>
</dbReference>
<dbReference type="InterPro" id="IPR054476">
    <property type="entry name" value="Ltn1_N"/>
</dbReference>
<comment type="subcellular location">
    <subcellularLocation>
        <location evidence="2">Cytoplasm</location>
        <location evidence="2">Cytosol</location>
    </subcellularLocation>
</comment>
<evidence type="ECO:0000256" key="2">
    <source>
        <dbReference type="ARBA" id="ARBA00004514"/>
    </source>
</evidence>
<feature type="domain" description="RING-type" evidence="17">
    <location>
        <begin position="1502"/>
        <end position="1549"/>
    </location>
</feature>
<keyword evidence="9 16" id="KW-0479">Metal-binding</keyword>
<evidence type="ECO:0000313" key="19">
    <source>
        <dbReference type="Proteomes" id="UP001566132"/>
    </source>
</evidence>
<dbReference type="InterPro" id="IPR001841">
    <property type="entry name" value="Znf_RING"/>
</dbReference>
<evidence type="ECO:0000256" key="7">
    <source>
        <dbReference type="ARBA" id="ARBA00022490"/>
    </source>
</evidence>
<gene>
    <name evidence="18" type="ORF">ABEB36_012514</name>
</gene>
<evidence type="ECO:0000256" key="9">
    <source>
        <dbReference type="ARBA" id="ARBA00022723"/>
    </source>
</evidence>
<dbReference type="InterPro" id="IPR039804">
    <property type="entry name" value="RING-CH-C4HC3_LTN1"/>
</dbReference>
<dbReference type="GO" id="GO:0005829">
    <property type="term" value="C:cytosol"/>
    <property type="evidence" value="ECO:0007669"/>
    <property type="project" value="UniProtKB-SubCell"/>
</dbReference>
<dbReference type="InterPro" id="IPR013083">
    <property type="entry name" value="Znf_RING/FYVE/PHD"/>
</dbReference>
<dbReference type="Pfam" id="PF13639">
    <property type="entry name" value="zf-RING_2"/>
    <property type="match status" value="1"/>
</dbReference>
<keyword evidence="10" id="KW-0677">Repeat</keyword>
<evidence type="ECO:0000256" key="14">
    <source>
        <dbReference type="ARBA" id="ARBA00032366"/>
    </source>
</evidence>
<dbReference type="SUPFAM" id="SSF48371">
    <property type="entry name" value="ARM repeat"/>
    <property type="match status" value="1"/>
</dbReference>
<dbReference type="GO" id="GO:0008270">
    <property type="term" value="F:zinc ion binding"/>
    <property type="evidence" value="ECO:0007669"/>
    <property type="project" value="UniProtKB-KW"/>
</dbReference>
<evidence type="ECO:0000256" key="10">
    <source>
        <dbReference type="ARBA" id="ARBA00022737"/>
    </source>
</evidence>
<dbReference type="SMART" id="SM00744">
    <property type="entry name" value="RINGv"/>
    <property type="match status" value="1"/>
</dbReference>
<dbReference type="PANTHER" id="PTHR12389">
    <property type="entry name" value="ZINC FINGER PROTEIN 294"/>
    <property type="match status" value="1"/>
</dbReference>
<dbReference type="PROSITE" id="PS50089">
    <property type="entry name" value="ZF_RING_2"/>
    <property type="match status" value="1"/>
</dbReference>
<evidence type="ECO:0000256" key="15">
    <source>
        <dbReference type="PROSITE-ProRule" id="PRU00175"/>
    </source>
</evidence>
<evidence type="ECO:0000259" key="17">
    <source>
        <dbReference type="PROSITE" id="PS50089"/>
    </source>
</evidence>
<dbReference type="Pfam" id="PF22958">
    <property type="entry name" value="Ltn1_1st"/>
    <property type="match status" value="1"/>
</dbReference>
<dbReference type="GO" id="GO:1990116">
    <property type="term" value="P:ribosome-associated ubiquitin-dependent protein catabolic process"/>
    <property type="evidence" value="ECO:0007669"/>
    <property type="project" value="UniProtKB-UniRule"/>
</dbReference>
<evidence type="ECO:0000256" key="12">
    <source>
        <dbReference type="ARBA" id="ARBA00022786"/>
    </source>
</evidence>
<dbReference type="InterPro" id="IPR054477">
    <property type="entry name" value="LTN1_E3_ligase_6th"/>
</dbReference>
<comment type="caution">
    <text evidence="18">The sequence shown here is derived from an EMBL/GenBank/DDBJ whole genome shotgun (WGS) entry which is preliminary data.</text>
</comment>
<comment type="function">
    <text evidence="16">E3 ubiquitin-protein ligase. Component of the ribosome quality control complex (RQC), a ribosome-associated complex that mediates ubiquitination and extraction of incompletely synthesized nascent chains for proteasomal degradation.</text>
</comment>
<dbReference type="CDD" id="cd16491">
    <property type="entry name" value="RING-CH-C4HC3_LTN1"/>
    <property type="match status" value="1"/>
</dbReference>
<dbReference type="SUPFAM" id="SSF57850">
    <property type="entry name" value="RING/U-box"/>
    <property type="match status" value="1"/>
</dbReference>
<keyword evidence="19" id="KW-1185">Reference proteome</keyword>
<keyword evidence="7" id="KW-0963">Cytoplasm</keyword>
<keyword evidence="8 16" id="KW-0808">Transferase</keyword>
<keyword evidence="13 16" id="KW-0862">Zinc</keyword>
<evidence type="ECO:0000256" key="3">
    <source>
        <dbReference type="ARBA" id="ARBA00004906"/>
    </source>
</evidence>
<evidence type="ECO:0000256" key="16">
    <source>
        <dbReference type="RuleBase" id="RU367090"/>
    </source>
</evidence>
<dbReference type="GO" id="GO:1990112">
    <property type="term" value="C:RQC complex"/>
    <property type="evidence" value="ECO:0007669"/>
    <property type="project" value="UniProtKB-UniRule"/>
</dbReference>
<comment type="catalytic activity">
    <reaction evidence="1 16">
        <text>S-ubiquitinyl-[E2 ubiquitin-conjugating enzyme]-L-cysteine + [acceptor protein]-L-lysine = [E2 ubiquitin-conjugating enzyme]-L-cysteine + N(6)-ubiquitinyl-[acceptor protein]-L-lysine.</text>
        <dbReference type="EC" id="2.3.2.27"/>
    </reaction>
</comment>
<keyword evidence="12 16" id="KW-0833">Ubl conjugation pathway</keyword>
<name>A0ABD1EBH1_HYPHA</name>
<comment type="pathway">
    <text evidence="3 16">Protein modification; protein ubiquitination.</text>
</comment>
<dbReference type="EMBL" id="JBDJPC010000009">
    <property type="protein sequence ID" value="KAL1492008.1"/>
    <property type="molecule type" value="Genomic_DNA"/>
</dbReference>
<evidence type="ECO:0000313" key="18">
    <source>
        <dbReference type="EMBL" id="KAL1492008.1"/>
    </source>
</evidence>
<evidence type="ECO:0000256" key="11">
    <source>
        <dbReference type="ARBA" id="ARBA00022771"/>
    </source>
</evidence>
<proteinExistence type="inferred from homology"/>
<dbReference type="FunFam" id="3.30.40.10:FF:000038">
    <property type="entry name" value="E3 ubiquitin-protein ligase listerin"/>
    <property type="match status" value="1"/>
</dbReference>
<evidence type="ECO:0000256" key="4">
    <source>
        <dbReference type="ARBA" id="ARBA00007997"/>
    </source>
</evidence>
<comment type="similarity">
    <text evidence="4 16">Belongs to the LTN1 family.</text>
</comment>
<sequence>MGGKQNRTKNNVRPSNSGRSAAMLYSNLPQFSGFTGTSKPVGLSSFAFSNPIEDFDTSLDDNFQLVLKKVSKKDSTTKLKGLQEFAEMVQNADLSVIKALLPSWPRFYSILVIHPDNRIREATQNAHQIIVLKAKREIAPYLKQLMAPWYTSQYDNYPPAAAAAIQAFKDTFSPTKFKEAVIFCHQEILSYIYDNLIVQTAETASPSQFSPEEAETRYERIVISCLQGYAVYLKEVPEENLTQCLDLNSEIVSNKKFWKLSQSKVSLIRSSWFQVLSVILQKEQRLLKGKESLVFTTILNSLKEEEEALVLPGIWECLLLATSSPDWHKYINLDQQFLPKILNEVKQGGRNNATLVYPNLLPLLSNLPLMEDKKKKQFYSSFFENMNASLKNKTVIISHQETKAVALAYMECLQFLVLKNLDNTVLCKCLFKQLSNLLEWCLMKEAVCYRVIFIQFSQFLTLVTRHENNVIGQLVKDLCNSLCEIFSNNTMVFKQIELLLELKSIKLECVQDLVLKTFEIYVKRIQDSSSNDLFKSLVLLVKEFGNETFLKLLPQNEKSEAMDIYRTWFKNWLFSDQMYCESILDLIFLLMEDLSLEDKEEILRDLLKIKQDSCLVWSILRALSMPQDPAIVNFLNKDAVKDLFKVITEEFIANKCSEEHEEMLKIVFSNKGFMLDAKLLEEIINKVVKRISKDIEENTRTDAVYSLAMLISKSIYLSSKRLTCGDQLLMALFNLVVKNNEKTDIWRESLERLLENIDNSEQNLLIQRHFEFIKEEFQCIVVNKRRAQMENLHEVIEILLESVDNKLEDLDWLMESISINSQINLDSLLDLCKMAEYVKGTLDSPYEEILIKKPIGEQEVLNCFTYNYLKIKILATKINNNIVVNLSEDLTETVLDIIYSYTILQTFLKHFNNIKHYNELVHHLNQLEDSYKGIIDSVNVDFEKLLKSYSLKFGWIWSIAAFNLKINCDNISETNESIGSLHTKQTYGMQDRSLKQLIEDAEKLRSENLTQFLYENCDMSWQDANKLIRVVKDCKILIENFTLDMKYWDFIVVTIFSWIMNCVKARKLLKQYQYQAMVVSVTDLYIAIRNKVAKLKEENKDIQVNCVQEWEDVIEENVHANIAQLWLFLADHFTKNQEDPFLNLPFLQSFGKITEYLRHDLLFKTAQVPKWSKFLKISTNSLLTNCQTILQIWGYKMLSILSPGLVKLDEESVNNTLPHKNGLIFEQFKNKLSEIQDVVNSILSGFRVGENSCKVEPGYDSFTYSLAYLFLWDVMISLSRVASSELRFQYSDWLKESALLSHFLSNLFKLMPFTVLRCDNPKLKVFEDIFLKNPLNSDSYSIISDSETIEHLACYLYKSSLEQFATLVRQWWSVLDIKTSQIVEKVTTSYVSSCICLMEFNNVIQNQNAYKNLKIKVMPSIREIQAVYTVDEAQMELTITLPLNYPLGSPDIVCNRQISGASQKQWLLQFKKCVLHQNGKIWDGLSIWNANLDRKFDGVEECYICYAVLHSGTYQMPKLSCRTCKKKFHSVCLYKWFSSSNKSSCPICRNLF</sequence>
<protein>
    <recommendedName>
        <fullName evidence="6 16">E3 ubiquitin-protein ligase listerin</fullName>
        <ecNumber evidence="5 16">2.3.2.27</ecNumber>
    </recommendedName>
    <alternativeName>
        <fullName evidence="14 16">RING-type E3 ubiquitin transferase listerin</fullName>
    </alternativeName>
</protein>
<dbReference type="EC" id="2.3.2.27" evidence="5 16"/>
<evidence type="ECO:0000256" key="8">
    <source>
        <dbReference type="ARBA" id="ARBA00022679"/>
    </source>
</evidence>
<evidence type="ECO:0000256" key="1">
    <source>
        <dbReference type="ARBA" id="ARBA00000900"/>
    </source>
</evidence>
<dbReference type="PANTHER" id="PTHR12389:SF0">
    <property type="entry name" value="E3 UBIQUITIN-PROTEIN LIGASE LISTERIN"/>
    <property type="match status" value="1"/>
</dbReference>
<dbReference type="InterPro" id="IPR011016">
    <property type="entry name" value="Znf_RING-CH"/>
</dbReference>
<dbReference type="InterPro" id="IPR039795">
    <property type="entry name" value="LTN1/Rkr1"/>
</dbReference>
<dbReference type="GO" id="GO:0061630">
    <property type="term" value="F:ubiquitin protein ligase activity"/>
    <property type="evidence" value="ECO:0007669"/>
    <property type="project" value="UniProtKB-UniRule"/>
</dbReference>
<evidence type="ECO:0000256" key="6">
    <source>
        <dbReference type="ARBA" id="ARBA00017157"/>
    </source>
</evidence>
<accession>A0ABD1EBH1</accession>
<dbReference type="Pfam" id="PF22999">
    <property type="entry name" value="LTN1_E3_ligase_6th"/>
    <property type="match status" value="1"/>
</dbReference>
<dbReference type="InterPro" id="IPR054478">
    <property type="entry name" value="LTN1_UBC"/>
</dbReference>
<reference evidence="18 19" key="1">
    <citation type="submission" date="2024-05" db="EMBL/GenBank/DDBJ databases">
        <title>Genetic variation in Jamaican populations of the coffee berry borer (Hypothenemus hampei).</title>
        <authorList>
            <person name="Errbii M."/>
            <person name="Myrie A."/>
        </authorList>
    </citation>
    <scope>NUCLEOTIDE SEQUENCE [LARGE SCALE GENOMIC DNA]</scope>
    <source>
        <strain evidence="18">JA-Hopewell-2020-01-JO</strain>
        <tissue evidence="18">Whole body</tissue>
    </source>
</reference>
<organism evidence="18 19">
    <name type="scientific">Hypothenemus hampei</name>
    <name type="common">Coffee berry borer</name>
    <dbReference type="NCBI Taxonomy" id="57062"/>
    <lineage>
        <taxon>Eukaryota</taxon>
        <taxon>Metazoa</taxon>
        <taxon>Ecdysozoa</taxon>
        <taxon>Arthropoda</taxon>
        <taxon>Hexapoda</taxon>
        <taxon>Insecta</taxon>
        <taxon>Pterygota</taxon>
        <taxon>Neoptera</taxon>
        <taxon>Endopterygota</taxon>
        <taxon>Coleoptera</taxon>
        <taxon>Polyphaga</taxon>
        <taxon>Cucujiformia</taxon>
        <taxon>Curculionidae</taxon>
        <taxon>Scolytinae</taxon>
        <taxon>Hypothenemus</taxon>
    </lineage>
</organism>
<evidence type="ECO:0000256" key="5">
    <source>
        <dbReference type="ARBA" id="ARBA00012483"/>
    </source>
</evidence>
<dbReference type="GO" id="GO:0072344">
    <property type="term" value="P:rescue of stalled ribosome"/>
    <property type="evidence" value="ECO:0007669"/>
    <property type="project" value="UniProtKB-UniRule"/>
</dbReference>
<keyword evidence="11 15" id="KW-0863">Zinc-finger</keyword>
<dbReference type="Pfam" id="PF23009">
    <property type="entry name" value="UBC_like"/>
    <property type="match status" value="1"/>
</dbReference>
<dbReference type="Gene3D" id="3.30.40.10">
    <property type="entry name" value="Zinc/RING finger domain, C3HC4 (zinc finger)"/>
    <property type="match status" value="1"/>
</dbReference>